<evidence type="ECO:0000256" key="4">
    <source>
        <dbReference type="ARBA" id="ARBA00022780"/>
    </source>
</evidence>
<evidence type="ECO:0000256" key="5">
    <source>
        <dbReference type="ARBA" id="ARBA00022989"/>
    </source>
</evidence>
<feature type="transmembrane region" description="Helical" evidence="7">
    <location>
        <begin position="156"/>
        <end position="179"/>
    </location>
</feature>
<dbReference type="PANTHER" id="PTHR33510">
    <property type="entry name" value="PROTEIN TIC 20-II, CHLOROPLASTIC"/>
    <property type="match status" value="1"/>
</dbReference>
<name>A0A9Q1K743_9CARY</name>
<feature type="transmembrane region" description="Helical" evidence="7">
    <location>
        <begin position="115"/>
        <end position="136"/>
    </location>
</feature>
<keyword evidence="3 7" id="KW-0812">Transmembrane</keyword>
<dbReference type="EMBL" id="JAKOGI010000250">
    <property type="protein sequence ID" value="KAJ8438566.1"/>
    <property type="molecule type" value="Genomic_DNA"/>
</dbReference>
<gene>
    <name evidence="8" type="ORF">Cgig2_024655</name>
</gene>
<comment type="subcellular location">
    <subcellularLocation>
        <location evidence="1">Plastid</location>
        <location evidence="1">Chloroplast inner membrane</location>
        <topology evidence="1">Multi-pass membrane protein</topology>
    </subcellularLocation>
    <subcellularLocation>
        <location evidence="7">Plastid</location>
        <location evidence="7">Chloroplast membrane</location>
        <topology evidence="7">Multi-pass membrane protein</topology>
    </subcellularLocation>
</comment>
<feature type="transmembrane region" description="Helical" evidence="7">
    <location>
        <begin position="218"/>
        <end position="239"/>
    </location>
</feature>
<evidence type="ECO:0000313" key="9">
    <source>
        <dbReference type="Proteomes" id="UP001153076"/>
    </source>
</evidence>
<keyword evidence="5 7" id="KW-1133">Transmembrane helix</keyword>
<evidence type="ECO:0000256" key="1">
    <source>
        <dbReference type="ARBA" id="ARBA00004478"/>
    </source>
</evidence>
<evidence type="ECO:0000256" key="3">
    <source>
        <dbReference type="ARBA" id="ARBA00022692"/>
    </source>
</evidence>
<dbReference type="AlphaFoldDB" id="A0A9Q1K743"/>
<accession>A0A9Q1K743</accession>
<dbReference type="InterPro" id="IPR005691">
    <property type="entry name" value="Tic20"/>
</dbReference>
<comment type="caution">
    <text evidence="8">The sequence shown here is derived from an EMBL/GenBank/DDBJ whole genome shotgun (WGS) entry which is preliminary data.</text>
</comment>
<protein>
    <recommendedName>
        <fullName evidence="7">Protein TIC 20</fullName>
    </recommendedName>
</protein>
<evidence type="ECO:0000256" key="2">
    <source>
        <dbReference type="ARBA" id="ARBA00009596"/>
    </source>
</evidence>
<keyword evidence="7" id="KW-0150">Chloroplast</keyword>
<evidence type="ECO:0000256" key="6">
    <source>
        <dbReference type="ARBA" id="ARBA00023136"/>
    </source>
</evidence>
<dbReference type="OrthoDB" id="602284at2759"/>
<keyword evidence="7" id="KW-0934">Plastid</keyword>
<feature type="transmembrane region" description="Helical" evidence="7">
    <location>
        <begin position="191"/>
        <end position="212"/>
    </location>
</feature>
<comment type="similarity">
    <text evidence="2 7">Belongs to the Tic20 family.</text>
</comment>
<evidence type="ECO:0000313" key="8">
    <source>
        <dbReference type="EMBL" id="KAJ8438566.1"/>
    </source>
</evidence>
<keyword evidence="9" id="KW-1185">Reference proteome</keyword>
<evidence type="ECO:0000256" key="7">
    <source>
        <dbReference type="RuleBase" id="RU367003"/>
    </source>
</evidence>
<organism evidence="8 9">
    <name type="scientific">Carnegiea gigantea</name>
    <dbReference type="NCBI Taxonomy" id="171969"/>
    <lineage>
        <taxon>Eukaryota</taxon>
        <taxon>Viridiplantae</taxon>
        <taxon>Streptophyta</taxon>
        <taxon>Embryophyta</taxon>
        <taxon>Tracheophyta</taxon>
        <taxon>Spermatophyta</taxon>
        <taxon>Magnoliopsida</taxon>
        <taxon>eudicotyledons</taxon>
        <taxon>Gunneridae</taxon>
        <taxon>Pentapetalae</taxon>
        <taxon>Caryophyllales</taxon>
        <taxon>Cactineae</taxon>
        <taxon>Cactaceae</taxon>
        <taxon>Cactoideae</taxon>
        <taxon>Echinocereeae</taxon>
        <taxon>Carnegiea</taxon>
    </lineage>
</organism>
<sequence>MIVNGYTMNSRAHTMLSCVARHPCLPRFPTNVTLPNIREPSRSHDEANWHCPAAVSSSYLSAVSTPLLSGEHGGLSRIILLHPKRRRYCMVPRASKDTPFTVNYRFPAMTKKPRWWWRTLACIPYLMPLHETWMHAKTAYHLMPFLEDFEFATYPFFQALGSLPSWVFIVYFMVAYLGIVRRREWPHFLRFHLVMSMLLEIGYQAIGIATSWLPPALYWGKLGMHFWTFMAFSHLFTVVECMKCALRGMYADVPFVCDAAYIQIPYE</sequence>
<dbReference type="Proteomes" id="UP001153076">
    <property type="component" value="Unassembled WGS sequence"/>
</dbReference>
<keyword evidence="6 7" id="KW-0472">Membrane</keyword>
<dbReference type="Pfam" id="PF16166">
    <property type="entry name" value="TIC20"/>
    <property type="match status" value="1"/>
</dbReference>
<dbReference type="GO" id="GO:0009706">
    <property type="term" value="C:chloroplast inner membrane"/>
    <property type="evidence" value="ECO:0007669"/>
    <property type="project" value="UniProtKB-SubCell"/>
</dbReference>
<keyword evidence="4" id="KW-1001">Plastid inner membrane</keyword>
<comment type="function">
    <text evidence="7">Involved in protein precursor import into chloroplasts.</text>
</comment>
<proteinExistence type="inferred from homology"/>
<reference evidence="8" key="1">
    <citation type="submission" date="2022-04" db="EMBL/GenBank/DDBJ databases">
        <title>Carnegiea gigantea Genome sequencing and assembly v2.</title>
        <authorList>
            <person name="Copetti D."/>
            <person name="Sanderson M.J."/>
            <person name="Burquez A."/>
            <person name="Wojciechowski M.F."/>
        </authorList>
    </citation>
    <scope>NUCLEOTIDE SEQUENCE</scope>
    <source>
        <strain evidence="8">SGP5-SGP5p</strain>
        <tissue evidence="8">Aerial part</tissue>
    </source>
</reference>
<dbReference type="PANTHER" id="PTHR33510:SF9">
    <property type="entry name" value="HIT-TYPE ZINC FINGER FAMILY PROTEIN-RELATED"/>
    <property type="match status" value="1"/>
</dbReference>